<organism evidence="1">
    <name type="scientific">Ixodes ricinus</name>
    <name type="common">Common tick</name>
    <name type="synonym">Acarus ricinus</name>
    <dbReference type="NCBI Taxonomy" id="34613"/>
    <lineage>
        <taxon>Eukaryota</taxon>
        <taxon>Metazoa</taxon>
        <taxon>Ecdysozoa</taxon>
        <taxon>Arthropoda</taxon>
        <taxon>Chelicerata</taxon>
        <taxon>Arachnida</taxon>
        <taxon>Acari</taxon>
        <taxon>Parasitiformes</taxon>
        <taxon>Ixodida</taxon>
        <taxon>Ixodoidea</taxon>
        <taxon>Ixodidae</taxon>
        <taxon>Ixodinae</taxon>
        <taxon>Ixodes</taxon>
    </lineage>
</organism>
<name>A0A6B0UDQ4_IXORI</name>
<evidence type="ECO:0000313" key="1">
    <source>
        <dbReference type="EMBL" id="MXU84463.1"/>
    </source>
</evidence>
<accession>A0A6B0UDQ4</accession>
<sequence>MQGRLGYLRGLYFFLKYAATVVGRPSSSLNSILLAGEVVTARTLGLGLNDRWVTLTLLLRSIPFSFLIFQISRAFPPSLFT</sequence>
<protein>
    <submittedName>
        <fullName evidence="1">Putative secreted protein</fullName>
    </submittedName>
</protein>
<reference evidence="1" key="1">
    <citation type="submission" date="2019-12" db="EMBL/GenBank/DDBJ databases">
        <title>An insight into the sialome of adult female Ixodes ricinus ticks feeding for 6 days.</title>
        <authorList>
            <person name="Perner J."/>
            <person name="Ribeiro J.M.C."/>
        </authorList>
    </citation>
    <scope>NUCLEOTIDE SEQUENCE</scope>
    <source>
        <strain evidence="1">Semi-engorged</strain>
        <tissue evidence="1">Salivary glands</tissue>
    </source>
</reference>
<proteinExistence type="predicted"/>
<dbReference type="EMBL" id="GIFC01002380">
    <property type="protein sequence ID" value="MXU84463.1"/>
    <property type="molecule type" value="Transcribed_RNA"/>
</dbReference>
<dbReference type="AlphaFoldDB" id="A0A6B0UDQ4"/>